<protein>
    <recommendedName>
        <fullName evidence="2">histidine kinase</fullName>
        <ecNumber evidence="2">2.7.13.3</ecNumber>
    </recommendedName>
</protein>
<evidence type="ECO:0000256" key="4">
    <source>
        <dbReference type="ARBA" id="ARBA00022679"/>
    </source>
</evidence>
<evidence type="ECO:0000256" key="1">
    <source>
        <dbReference type="ARBA" id="ARBA00000085"/>
    </source>
</evidence>
<evidence type="ECO:0000259" key="10">
    <source>
        <dbReference type="PROSITE" id="PS50109"/>
    </source>
</evidence>
<dbReference type="KEGG" id="samy:DB32_006464"/>
<dbReference type="PANTHER" id="PTHR43065">
    <property type="entry name" value="SENSOR HISTIDINE KINASE"/>
    <property type="match status" value="1"/>
</dbReference>
<name>A0A0F6W7L1_9BACT</name>
<dbReference type="InterPro" id="IPR005467">
    <property type="entry name" value="His_kinase_dom"/>
</dbReference>
<feature type="transmembrane region" description="Helical" evidence="9">
    <location>
        <begin position="84"/>
        <end position="104"/>
    </location>
</feature>
<feature type="transmembrane region" description="Helical" evidence="9">
    <location>
        <begin position="164"/>
        <end position="189"/>
    </location>
</feature>
<keyword evidence="6 11" id="KW-0418">Kinase</keyword>
<dbReference type="GO" id="GO:0005524">
    <property type="term" value="F:ATP binding"/>
    <property type="evidence" value="ECO:0007669"/>
    <property type="project" value="UniProtKB-KW"/>
</dbReference>
<dbReference type="CDD" id="cd00075">
    <property type="entry name" value="HATPase"/>
    <property type="match status" value="1"/>
</dbReference>
<dbReference type="Gene3D" id="3.30.565.10">
    <property type="entry name" value="Histidine kinase-like ATPase, C-terminal domain"/>
    <property type="match status" value="1"/>
</dbReference>
<dbReference type="AlphaFoldDB" id="A0A0F6W7L1"/>
<comment type="catalytic activity">
    <reaction evidence="1">
        <text>ATP + protein L-histidine = ADP + protein N-phospho-L-histidine.</text>
        <dbReference type="EC" id="2.7.13.3"/>
    </reaction>
</comment>
<keyword evidence="12" id="KW-1185">Reference proteome</keyword>
<keyword evidence="3" id="KW-0597">Phosphoprotein</keyword>
<dbReference type="PROSITE" id="PS50109">
    <property type="entry name" value="HIS_KIN"/>
    <property type="match status" value="1"/>
</dbReference>
<dbReference type="GO" id="GO:0000155">
    <property type="term" value="F:phosphorelay sensor kinase activity"/>
    <property type="evidence" value="ECO:0007669"/>
    <property type="project" value="InterPro"/>
</dbReference>
<dbReference type="STRING" id="927083.DB32_006464"/>
<evidence type="ECO:0000256" key="5">
    <source>
        <dbReference type="ARBA" id="ARBA00022741"/>
    </source>
</evidence>
<dbReference type="Gene3D" id="1.10.287.130">
    <property type="match status" value="1"/>
</dbReference>
<feature type="domain" description="Histidine kinase" evidence="10">
    <location>
        <begin position="219"/>
        <end position="424"/>
    </location>
</feature>
<keyword evidence="9" id="KW-1133">Transmembrane helix</keyword>
<dbReference type="InterPro" id="IPR036097">
    <property type="entry name" value="HisK_dim/P_sf"/>
</dbReference>
<dbReference type="CDD" id="cd00082">
    <property type="entry name" value="HisKA"/>
    <property type="match status" value="1"/>
</dbReference>
<keyword evidence="8" id="KW-0902">Two-component regulatory system</keyword>
<evidence type="ECO:0000256" key="8">
    <source>
        <dbReference type="ARBA" id="ARBA00023012"/>
    </source>
</evidence>
<dbReference type="EC" id="2.7.13.3" evidence="2"/>
<feature type="transmembrane region" description="Helical" evidence="9">
    <location>
        <begin position="39"/>
        <end position="63"/>
    </location>
</feature>
<evidence type="ECO:0000313" key="12">
    <source>
        <dbReference type="Proteomes" id="UP000034883"/>
    </source>
</evidence>
<evidence type="ECO:0000256" key="2">
    <source>
        <dbReference type="ARBA" id="ARBA00012438"/>
    </source>
</evidence>
<dbReference type="InterPro" id="IPR003661">
    <property type="entry name" value="HisK_dim/P_dom"/>
</dbReference>
<gene>
    <name evidence="11" type="ORF">DB32_006464</name>
</gene>
<evidence type="ECO:0000256" key="3">
    <source>
        <dbReference type="ARBA" id="ARBA00022553"/>
    </source>
</evidence>
<sequence length="430" mass="46799">MDAETLERRYAEARDALLIEFGTRWIERKPLVMSIQRGMVVVIMLLAGYTGPRFFALLGLYALTFTVDFVERRHIRASRCTEHHIAYGTMIAMLLMAIGCAFTGGYASPILPALLTPAVIPAAAFGRRPPTWMLLGELVLLLFVLLLLPEWVTGPIMPKPWVSIGIGTSVVFAVWVTVVNLVTLTEVYARAAVTAARMREEVLEQHESRARGLETMGAKVAHELKNPLAAIAGLAQLLLQGSHDDKTRERLSVMASEVGRMEKTMREYLAFSRPLDEMRPVDVDLAALADDVITLLEGRARARAVTLERIGDRLRAKVDPARLKEALINLVDNAIEASSSGGRVTVELARVPGSTHVRVRDRGEGIAPEVLARVGTPYFTTRSDGTGLGVVIARAAIEQHGGTLALHSQRGEGTLAEIVLPDGAAHARAA</sequence>
<keyword evidence="4" id="KW-0808">Transferase</keyword>
<dbReference type="InterPro" id="IPR004358">
    <property type="entry name" value="Sig_transdc_His_kin-like_C"/>
</dbReference>
<feature type="transmembrane region" description="Helical" evidence="9">
    <location>
        <begin position="133"/>
        <end position="152"/>
    </location>
</feature>
<keyword evidence="5" id="KW-0547">Nucleotide-binding</keyword>
<dbReference type="SMART" id="SM00387">
    <property type="entry name" value="HATPase_c"/>
    <property type="match status" value="1"/>
</dbReference>
<dbReference type="SUPFAM" id="SSF47384">
    <property type="entry name" value="Homodimeric domain of signal transducing histidine kinase"/>
    <property type="match status" value="1"/>
</dbReference>
<dbReference type="EMBL" id="CP011125">
    <property type="protein sequence ID" value="AKF09315.1"/>
    <property type="molecule type" value="Genomic_DNA"/>
</dbReference>
<dbReference type="Proteomes" id="UP000034883">
    <property type="component" value="Chromosome"/>
</dbReference>
<dbReference type="SUPFAM" id="SSF55874">
    <property type="entry name" value="ATPase domain of HSP90 chaperone/DNA topoisomerase II/histidine kinase"/>
    <property type="match status" value="1"/>
</dbReference>
<dbReference type="PRINTS" id="PR00344">
    <property type="entry name" value="BCTRLSENSOR"/>
</dbReference>
<keyword evidence="7" id="KW-0067">ATP-binding</keyword>
<keyword evidence="9" id="KW-0812">Transmembrane</keyword>
<evidence type="ECO:0000256" key="7">
    <source>
        <dbReference type="ARBA" id="ARBA00022840"/>
    </source>
</evidence>
<keyword evidence="9" id="KW-0472">Membrane</keyword>
<proteinExistence type="predicted"/>
<reference evidence="11 12" key="1">
    <citation type="submission" date="2015-03" db="EMBL/GenBank/DDBJ databases">
        <title>Genome assembly of Sandaracinus amylolyticus DSM 53668.</title>
        <authorList>
            <person name="Sharma G."/>
            <person name="Subramanian S."/>
        </authorList>
    </citation>
    <scope>NUCLEOTIDE SEQUENCE [LARGE SCALE GENOMIC DNA]</scope>
    <source>
        <strain evidence="11 12">DSM 53668</strain>
    </source>
</reference>
<evidence type="ECO:0000256" key="9">
    <source>
        <dbReference type="SAM" id="Phobius"/>
    </source>
</evidence>
<accession>A0A0F6W7L1</accession>
<organism evidence="11 12">
    <name type="scientific">Sandaracinus amylolyticus</name>
    <dbReference type="NCBI Taxonomy" id="927083"/>
    <lineage>
        <taxon>Bacteria</taxon>
        <taxon>Pseudomonadati</taxon>
        <taxon>Myxococcota</taxon>
        <taxon>Polyangia</taxon>
        <taxon>Polyangiales</taxon>
        <taxon>Sandaracinaceae</taxon>
        <taxon>Sandaracinus</taxon>
    </lineage>
</organism>
<dbReference type="SMART" id="SM00388">
    <property type="entry name" value="HisKA"/>
    <property type="match status" value="1"/>
</dbReference>
<dbReference type="InterPro" id="IPR036890">
    <property type="entry name" value="HATPase_C_sf"/>
</dbReference>
<dbReference type="Pfam" id="PF02518">
    <property type="entry name" value="HATPase_c"/>
    <property type="match status" value="1"/>
</dbReference>
<dbReference type="Pfam" id="PF00512">
    <property type="entry name" value="HisKA"/>
    <property type="match status" value="1"/>
</dbReference>
<evidence type="ECO:0000256" key="6">
    <source>
        <dbReference type="ARBA" id="ARBA00022777"/>
    </source>
</evidence>
<dbReference type="PANTHER" id="PTHR43065:SF10">
    <property type="entry name" value="PEROXIDE STRESS-ACTIVATED HISTIDINE KINASE MAK3"/>
    <property type="match status" value="1"/>
</dbReference>
<evidence type="ECO:0000313" key="11">
    <source>
        <dbReference type="EMBL" id="AKF09315.1"/>
    </source>
</evidence>
<dbReference type="InterPro" id="IPR003594">
    <property type="entry name" value="HATPase_dom"/>
</dbReference>